<dbReference type="InterPro" id="IPR036236">
    <property type="entry name" value="Znf_C2H2_sf"/>
</dbReference>
<reference evidence="9 10" key="1">
    <citation type="submission" date="2024-03" db="EMBL/GenBank/DDBJ databases">
        <authorList>
            <person name="Martinez-Hernandez J."/>
        </authorList>
    </citation>
    <scope>NUCLEOTIDE SEQUENCE [LARGE SCALE GENOMIC DNA]</scope>
</reference>
<evidence type="ECO:0000256" key="4">
    <source>
        <dbReference type="ARBA" id="ARBA00022833"/>
    </source>
</evidence>
<evidence type="ECO:0000256" key="6">
    <source>
        <dbReference type="PROSITE-ProRule" id="PRU00042"/>
    </source>
</evidence>
<feature type="region of interest" description="Disordered" evidence="7">
    <location>
        <begin position="215"/>
        <end position="239"/>
    </location>
</feature>
<dbReference type="GO" id="GO:0005634">
    <property type="term" value="C:nucleus"/>
    <property type="evidence" value="ECO:0007669"/>
    <property type="project" value="UniProtKB-SubCell"/>
</dbReference>
<keyword evidence="4" id="KW-0862">Zinc</keyword>
<proteinExistence type="predicted"/>
<evidence type="ECO:0000256" key="5">
    <source>
        <dbReference type="ARBA" id="ARBA00023242"/>
    </source>
</evidence>
<dbReference type="GO" id="GO:0009788">
    <property type="term" value="P:negative regulation of abscisic acid-activated signaling pathway"/>
    <property type="evidence" value="ECO:0007669"/>
    <property type="project" value="InterPro"/>
</dbReference>
<dbReference type="SUPFAM" id="SSF57667">
    <property type="entry name" value="beta-beta-alpha zinc fingers"/>
    <property type="match status" value="1"/>
</dbReference>
<accession>A0AAV1YE14</accession>
<evidence type="ECO:0000256" key="1">
    <source>
        <dbReference type="ARBA" id="ARBA00004123"/>
    </source>
</evidence>
<evidence type="ECO:0000313" key="10">
    <source>
        <dbReference type="Proteomes" id="UP001497480"/>
    </source>
</evidence>
<keyword evidence="2" id="KW-0479">Metal-binding</keyword>
<dbReference type="PANTHER" id="PTHR47287">
    <property type="entry name" value="C2H2 AND C2HC ZINC FINGERS SUPERFAMILY PROTEIN"/>
    <property type="match status" value="1"/>
</dbReference>
<feature type="domain" description="C2H2-type" evidence="8">
    <location>
        <begin position="79"/>
        <end position="106"/>
    </location>
</feature>
<dbReference type="Pfam" id="PF13912">
    <property type="entry name" value="zf-C2H2_6"/>
    <property type="match status" value="1"/>
</dbReference>
<evidence type="ECO:0000256" key="7">
    <source>
        <dbReference type="SAM" id="MobiDB-lite"/>
    </source>
</evidence>
<dbReference type="InterPro" id="IPR013087">
    <property type="entry name" value="Znf_C2H2_type"/>
</dbReference>
<name>A0AAV1YE14_LUPLU</name>
<protein>
    <recommendedName>
        <fullName evidence="8">C2H2-type domain-containing protein</fullName>
    </recommendedName>
</protein>
<dbReference type="PROSITE" id="PS00028">
    <property type="entry name" value="ZINC_FINGER_C2H2_1"/>
    <property type="match status" value="1"/>
</dbReference>
<comment type="subcellular location">
    <subcellularLocation>
        <location evidence="1">Nucleus</location>
    </subcellularLocation>
</comment>
<evidence type="ECO:0000256" key="2">
    <source>
        <dbReference type="ARBA" id="ARBA00022723"/>
    </source>
</evidence>
<evidence type="ECO:0000256" key="3">
    <source>
        <dbReference type="ARBA" id="ARBA00022771"/>
    </source>
</evidence>
<comment type="caution">
    <text evidence="9">The sequence shown here is derived from an EMBL/GenBank/DDBJ whole genome shotgun (WGS) entry which is preliminary data.</text>
</comment>
<dbReference type="GO" id="GO:0008270">
    <property type="term" value="F:zinc ion binding"/>
    <property type="evidence" value="ECO:0007669"/>
    <property type="project" value="UniProtKB-KW"/>
</dbReference>
<dbReference type="Proteomes" id="UP001497480">
    <property type="component" value="Unassembled WGS sequence"/>
</dbReference>
<dbReference type="Gene3D" id="3.30.160.60">
    <property type="entry name" value="Classic Zinc Finger"/>
    <property type="match status" value="1"/>
</dbReference>
<keyword evidence="10" id="KW-1185">Reference proteome</keyword>
<organism evidence="9 10">
    <name type="scientific">Lupinus luteus</name>
    <name type="common">European yellow lupine</name>
    <dbReference type="NCBI Taxonomy" id="3873"/>
    <lineage>
        <taxon>Eukaryota</taxon>
        <taxon>Viridiplantae</taxon>
        <taxon>Streptophyta</taxon>
        <taxon>Embryophyta</taxon>
        <taxon>Tracheophyta</taxon>
        <taxon>Spermatophyta</taxon>
        <taxon>Magnoliopsida</taxon>
        <taxon>eudicotyledons</taxon>
        <taxon>Gunneridae</taxon>
        <taxon>Pentapetalae</taxon>
        <taxon>rosids</taxon>
        <taxon>fabids</taxon>
        <taxon>Fabales</taxon>
        <taxon>Fabaceae</taxon>
        <taxon>Papilionoideae</taxon>
        <taxon>50 kb inversion clade</taxon>
        <taxon>genistoids sensu lato</taxon>
        <taxon>core genistoids</taxon>
        <taxon>Genisteae</taxon>
        <taxon>Lupinus</taxon>
    </lineage>
</organism>
<dbReference type="EMBL" id="CAXHTB010000023">
    <property type="protein sequence ID" value="CAL0331259.1"/>
    <property type="molecule type" value="Genomic_DNA"/>
</dbReference>
<dbReference type="AlphaFoldDB" id="A0AAV1YE14"/>
<keyword evidence="3 6" id="KW-0863">Zinc-finger</keyword>
<keyword evidence="5" id="KW-0539">Nucleus</keyword>
<gene>
    <name evidence="9" type="ORF">LLUT_LOCUS32319</name>
</gene>
<evidence type="ECO:0000259" key="8">
    <source>
        <dbReference type="PROSITE" id="PS50157"/>
    </source>
</evidence>
<dbReference type="PROSITE" id="PS50157">
    <property type="entry name" value="ZINC_FINGER_C2H2_2"/>
    <property type="match status" value="1"/>
</dbReference>
<sequence length="239" mass="26662">MAERLAIGESWDRRLKRKIDEPSITNKDSNLLLSLSLSGSNTLQESSSNMMPHADSNFDPKLVENSNNKGVIKPKEHEFSCKFCNKKFLNFQALGGHQNAHRRERILSKMNKEIAMGTFGFSAYPCPCSSMENIHPFHGSSCYHAAHMNPMAQMSPMPWHHSGHGYGNQGLHNTPFSGHQFGITSNLSTSVQTPQNLNQSDVGFGCEPYQASSLKDVVNKSTTTQNDLEGHPKNHYTRN</sequence>
<dbReference type="InterPro" id="IPR044246">
    <property type="entry name" value="ZFP3-like"/>
</dbReference>
<dbReference type="PANTHER" id="PTHR47287:SF9">
    <property type="entry name" value="ZINC FINGER PROTEIN 4-LIKE"/>
    <property type="match status" value="1"/>
</dbReference>
<evidence type="ECO:0000313" key="9">
    <source>
        <dbReference type="EMBL" id="CAL0331259.1"/>
    </source>
</evidence>